<evidence type="ECO:0000313" key="2">
    <source>
        <dbReference type="EMBL" id="MBW88407.1"/>
    </source>
</evidence>
<sequence length="27" mass="2986">MEGSKTSSLSEDLMVGEKQDKNSRICL</sequence>
<dbReference type="EMBL" id="GGEC01007924">
    <property type="protein sequence ID" value="MBW88407.1"/>
    <property type="molecule type" value="Transcribed_RNA"/>
</dbReference>
<protein>
    <submittedName>
        <fullName evidence="2">Uncharacterized protein</fullName>
    </submittedName>
</protein>
<name>A0A2P2J4T3_RHIMU</name>
<feature type="compositionally biased region" description="Polar residues" evidence="1">
    <location>
        <begin position="1"/>
        <end position="10"/>
    </location>
</feature>
<reference evidence="2" key="1">
    <citation type="submission" date="2018-02" db="EMBL/GenBank/DDBJ databases">
        <title>Rhizophora mucronata_Transcriptome.</title>
        <authorList>
            <person name="Meera S.P."/>
            <person name="Sreeshan A."/>
            <person name="Augustine A."/>
        </authorList>
    </citation>
    <scope>NUCLEOTIDE SEQUENCE</scope>
    <source>
        <tissue evidence="2">Leaf</tissue>
    </source>
</reference>
<feature type="region of interest" description="Disordered" evidence="1">
    <location>
        <begin position="1"/>
        <end position="27"/>
    </location>
</feature>
<dbReference type="AlphaFoldDB" id="A0A2P2J4T3"/>
<feature type="compositionally biased region" description="Basic and acidic residues" evidence="1">
    <location>
        <begin position="15"/>
        <end position="27"/>
    </location>
</feature>
<proteinExistence type="predicted"/>
<organism evidence="2">
    <name type="scientific">Rhizophora mucronata</name>
    <name type="common">Asiatic mangrove</name>
    <dbReference type="NCBI Taxonomy" id="61149"/>
    <lineage>
        <taxon>Eukaryota</taxon>
        <taxon>Viridiplantae</taxon>
        <taxon>Streptophyta</taxon>
        <taxon>Embryophyta</taxon>
        <taxon>Tracheophyta</taxon>
        <taxon>Spermatophyta</taxon>
        <taxon>Magnoliopsida</taxon>
        <taxon>eudicotyledons</taxon>
        <taxon>Gunneridae</taxon>
        <taxon>Pentapetalae</taxon>
        <taxon>rosids</taxon>
        <taxon>fabids</taxon>
        <taxon>Malpighiales</taxon>
        <taxon>Rhizophoraceae</taxon>
        <taxon>Rhizophora</taxon>
    </lineage>
</organism>
<accession>A0A2P2J4T3</accession>
<evidence type="ECO:0000256" key="1">
    <source>
        <dbReference type="SAM" id="MobiDB-lite"/>
    </source>
</evidence>